<feature type="transmembrane region" description="Helical" evidence="1">
    <location>
        <begin position="79"/>
        <end position="98"/>
    </location>
</feature>
<dbReference type="Proteomes" id="UP000038011">
    <property type="component" value="Unassembled WGS sequence"/>
</dbReference>
<name>A0A0N0E6I3_9HYPH</name>
<dbReference type="Pfam" id="PF07786">
    <property type="entry name" value="HGSNAT_cat"/>
    <property type="match status" value="1"/>
</dbReference>
<evidence type="ECO:0000313" key="4">
    <source>
        <dbReference type="Proteomes" id="UP000038011"/>
    </source>
</evidence>
<evidence type="ECO:0000313" key="3">
    <source>
        <dbReference type="EMBL" id="KPB00051.1"/>
    </source>
</evidence>
<evidence type="ECO:0000256" key="1">
    <source>
        <dbReference type="SAM" id="Phobius"/>
    </source>
</evidence>
<feature type="transmembrane region" description="Helical" evidence="1">
    <location>
        <begin position="104"/>
        <end position="123"/>
    </location>
</feature>
<keyword evidence="4" id="KW-1185">Reference proteome</keyword>
<feature type="transmembrane region" description="Helical" evidence="1">
    <location>
        <begin position="12"/>
        <end position="29"/>
    </location>
</feature>
<dbReference type="RefSeq" id="WP_054000365.1">
    <property type="nucleotide sequence ID" value="NZ_JXMU01000032.1"/>
</dbReference>
<accession>A0A0N0E6I3</accession>
<evidence type="ECO:0000259" key="2">
    <source>
        <dbReference type="Pfam" id="PF07786"/>
    </source>
</evidence>
<feature type="transmembrane region" description="Helical" evidence="1">
    <location>
        <begin position="220"/>
        <end position="241"/>
    </location>
</feature>
<feature type="transmembrane region" description="Helical" evidence="1">
    <location>
        <begin position="49"/>
        <end position="67"/>
    </location>
</feature>
<dbReference type="OrthoDB" id="9807591at2"/>
<proteinExistence type="predicted"/>
<keyword evidence="1" id="KW-0812">Transmembrane</keyword>
<sequence length="243" mass="27214">MTDKFSRLIEVDLIRGLAILGVVVFHIVWDLEFTGLISGIAFHPIWLGFGRSLAGTFMFLVGVSLVLAHQRTFKVKAFLNRLSVVVLAAFTISVVTWFAFPNHFIFYGILHAIAAASLVGVLFLRLPLLFVVVAGALSFLLPQFFRSEVFDTRWLAWIGFYENAPPSNDFVPFFPWVGLSILGVAFARFFKLPTKSSSLPLSIRKNPFTKFIAWSGQKSLPIYLVHQPVLLALIVPLSWLLNA</sequence>
<dbReference type="AlphaFoldDB" id="A0A0N0E6I3"/>
<keyword evidence="1" id="KW-0472">Membrane</keyword>
<dbReference type="STRING" id="1514904.SU32_15885"/>
<feature type="domain" description="Heparan-alpha-glucosaminide N-acetyltransferase catalytic" evidence="2">
    <location>
        <begin position="7"/>
        <end position="228"/>
    </location>
</feature>
<dbReference type="PATRIC" id="fig|1514904.3.peg.2584"/>
<protein>
    <recommendedName>
        <fullName evidence="2">Heparan-alpha-glucosaminide N-acetyltransferase catalytic domain-containing protein</fullName>
    </recommendedName>
</protein>
<feature type="transmembrane region" description="Helical" evidence="1">
    <location>
        <begin position="173"/>
        <end position="190"/>
    </location>
</feature>
<keyword evidence="1" id="KW-1133">Transmembrane helix</keyword>
<comment type="caution">
    <text evidence="3">The sequence shown here is derived from an EMBL/GenBank/DDBJ whole genome shotgun (WGS) entry which is preliminary data.</text>
</comment>
<dbReference type="InterPro" id="IPR012429">
    <property type="entry name" value="HGSNAT_cat"/>
</dbReference>
<reference evidence="3 4" key="1">
    <citation type="submission" date="2015-01" db="EMBL/GenBank/DDBJ databases">
        <title>Ahrensia donghaiensis sp. nov., a novel dimethylsulphoniopropionate-cleavage bacterium isolated from seawater and emended descriptions of the genus Ahrensia and Ahrensia kielensis.</title>
        <authorList>
            <person name="Liu J."/>
        </authorList>
    </citation>
    <scope>NUCLEOTIDE SEQUENCE [LARGE SCALE GENOMIC DNA]</scope>
    <source>
        <strain evidence="3 4">LZD062</strain>
    </source>
</reference>
<gene>
    <name evidence="3" type="ORF">SU32_15885</name>
</gene>
<dbReference type="EMBL" id="JXMU01000032">
    <property type="protein sequence ID" value="KPB00051.1"/>
    <property type="molecule type" value="Genomic_DNA"/>
</dbReference>
<feature type="transmembrane region" description="Helical" evidence="1">
    <location>
        <begin position="128"/>
        <end position="145"/>
    </location>
</feature>
<organism evidence="3 4">
    <name type="scientific">Ahrensia marina</name>
    <dbReference type="NCBI Taxonomy" id="1514904"/>
    <lineage>
        <taxon>Bacteria</taxon>
        <taxon>Pseudomonadati</taxon>
        <taxon>Pseudomonadota</taxon>
        <taxon>Alphaproteobacteria</taxon>
        <taxon>Hyphomicrobiales</taxon>
        <taxon>Ahrensiaceae</taxon>
        <taxon>Ahrensia</taxon>
    </lineage>
</organism>